<dbReference type="InterPro" id="IPR010985">
    <property type="entry name" value="Ribbon_hlx_hlx"/>
</dbReference>
<evidence type="ECO:0000313" key="1">
    <source>
        <dbReference type="EMBL" id="QTA38429.1"/>
    </source>
</evidence>
<name>A0ABX7S8A0_9BACT</name>
<protein>
    <recommendedName>
        <fullName evidence="3">CopG family transcriptional regulator</fullName>
    </recommendedName>
</protein>
<dbReference type="EMBL" id="CP071446">
    <property type="protein sequence ID" value="QTA38429.1"/>
    <property type="molecule type" value="Genomic_DNA"/>
</dbReference>
<keyword evidence="2" id="KW-1185">Reference proteome</keyword>
<dbReference type="RefSeq" id="WP_207567148.1">
    <property type="nucleotide sequence ID" value="NZ_CP071446.1"/>
</dbReference>
<reference evidence="1 2" key="1">
    <citation type="submission" date="2021-03" db="EMBL/GenBank/DDBJ databases">
        <title>Thermosipho ferrireducens sp.nov., an anaerobic thermophilic iron-reducing bacterium isolated from a deep-sea hydrothermal sulfide deposits.</title>
        <authorList>
            <person name="Zeng X."/>
            <person name="Chen Y."/>
            <person name="Shao Z."/>
        </authorList>
    </citation>
    <scope>NUCLEOTIDE SEQUENCE [LARGE SCALE GENOMIC DNA]</scope>
    <source>
        <strain evidence="1 2">JL129W03</strain>
    </source>
</reference>
<sequence length="78" mass="9229">MREKVTIKIPKLLYERIKKIIEDTSYGSVTEFIVDVLRDLVTLDVEQHEKTDELGFEKLTKEEIIALKKRLKDLGYFD</sequence>
<accession>A0ABX7S8A0</accession>
<proteinExistence type="predicted"/>
<dbReference type="CDD" id="cd22231">
    <property type="entry name" value="RHH_NikR_HicB-like"/>
    <property type="match status" value="1"/>
</dbReference>
<evidence type="ECO:0000313" key="2">
    <source>
        <dbReference type="Proteomes" id="UP000671862"/>
    </source>
</evidence>
<dbReference type="SUPFAM" id="SSF47598">
    <property type="entry name" value="Ribbon-helix-helix"/>
    <property type="match status" value="1"/>
</dbReference>
<evidence type="ECO:0008006" key="3">
    <source>
        <dbReference type="Google" id="ProtNLM"/>
    </source>
</evidence>
<organism evidence="1 2">
    <name type="scientific">Thermosipho ferrireducens</name>
    <dbReference type="NCBI Taxonomy" id="2571116"/>
    <lineage>
        <taxon>Bacteria</taxon>
        <taxon>Thermotogati</taxon>
        <taxon>Thermotogota</taxon>
        <taxon>Thermotogae</taxon>
        <taxon>Thermotogales</taxon>
        <taxon>Fervidobacteriaceae</taxon>
        <taxon>Thermosipho</taxon>
    </lineage>
</organism>
<gene>
    <name evidence="1" type="ORF">JYK00_02580</name>
</gene>
<dbReference type="Proteomes" id="UP000671862">
    <property type="component" value="Chromosome"/>
</dbReference>